<organism evidence="1 2">
    <name type="scientific">Pleomassaria siparia CBS 279.74</name>
    <dbReference type="NCBI Taxonomy" id="1314801"/>
    <lineage>
        <taxon>Eukaryota</taxon>
        <taxon>Fungi</taxon>
        <taxon>Dikarya</taxon>
        <taxon>Ascomycota</taxon>
        <taxon>Pezizomycotina</taxon>
        <taxon>Dothideomycetes</taxon>
        <taxon>Pleosporomycetidae</taxon>
        <taxon>Pleosporales</taxon>
        <taxon>Pleomassariaceae</taxon>
        <taxon>Pleomassaria</taxon>
    </lineage>
</organism>
<keyword evidence="2" id="KW-1185">Reference proteome</keyword>
<name>A0A6G1KS17_9PLEO</name>
<evidence type="ECO:0000313" key="2">
    <source>
        <dbReference type="Proteomes" id="UP000799428"/>
    </source>
</evidence>
<dbReference type="AlphaFoldDB" id="A0A6G1KS17"/>
<protein>
    <submittedName>
        <fullName evidence="1">Uncharacterized protein</fullName>
    </submittedName>
</protein>
<gene>
    <name evidence="1" type="ORF">K504DRAFT_31948</name>
</gene>
<reference evidence="1" key="1">
    <citation type="journal article" date="2020" name="Stud. Mycol.">
        <title>101 Dothideomycetes genomes: a test case for predicting lifestyles and emergence of pathogens.</title>
        <authorList>
            <person name="Haridas S."/>
            <person name="Albert R."/>
            <person name="Binder M."/>
            <person name="Bloem J."/>
            <person name="Labutti K."/>
            <person name="Salamov A."/>
            <person name="Andreopoulos B."/>
            <person name="Baker S."/>
            <person name="Barry K."/>
            <person name="Bills G."/>
            <person name="Bluhm B."/>
            <person name="Cannon C."/>
            <person name="Castanera R."/>
            <person name="Culley D."/>
            <person name="Daum C."/>
            <person name="Ezra D."/>
            <person name="Gonzalez J."/>
            <person name="Henrissat B."/>
            <person name="Kuo A."/>
            <person name="Liang C."/>
            <person name="Lipzen A."/>
            <person name="Lutzoni F."/>
            <person name="Magnuson J."/>
            <person name="Mondo S."/>
            <person name="Nolan M."/>
            <person name="Ohm R."/>
            <person name="Pangilinan J."/>
            <person name="Park H.-J."/>
            <person name="Ramirez L."/>
            <person name="Alfaro M."/>
            <person name="Sun H."/>
            <person name="Tritt A."/>
            <person name="Yoshinaga Y."/>
            <person name="Zwiers L.-H."/>
            <person name="Turgeon B."/>
            <person name="Goodwin S."/>
            <person name="Spatafora J."/>
            <person name="Crous P."/>
            <person name="Grigoriev I."/>
        </authorList>
    </citation>
    <scope>NUCLEOTIDE SEQUENCE</scope>
    <source>
        <strain evidence="1">CBS 279.74</strain>
    </source>
</reference>
<dbReference type="Proteomes" id="UP000799428">
    <property type="component" value="Unassembled WGS sequence"/>
</dbReference>
<proteinExistence type="predicted"/>
<accession>A0A6G1KS17</accession>
<evidence type="ECO:0000313" key="1">
    <source>
        <dbReference type="EMBL" id="KAF2715686.1"/>
    </source>
</evidence>
<dbReference type="EMBL" id="MU005764">
    <property type="protein sequence ID" value="KAF2715686.1"/>
    <property type="molecule type" value="Genomic_DNA"/>
</dbReference>
<sequence length="155" mass="17525">MISQVPTSSFRRPICMYVRRGVYAERRRGSRFHFRQGDRVGYVWDMCVVAAVVVLDGGWESIYPLFLGRTSIVYRRIHHTIGRCRVIGHGPTIITSSTTWPTGSSTLRLGSRRCRSVQGSTTSGTIGRTERHPTFRNCYGPKIVNSIYDTAARDP</sequence>